<protein>
    <recommendedName>
        <fullName evidence="7">Major facilitator superfamily (MFS) profile domain-containing protein</fullName>
    </recommendedName>
</protein>
<comment type="subcellular location">
    <subcellularLocation>
        <location evidence="1">Membrane</location>
        <topology evidence="1">Multi-pass membrane protein</topology>
    </subcellularLocation>
</comment>
<keyword evidence="5" id="KW-0325">Glycoprotein</keyword>
<feature type="transmembrane region" description="Helical" evidence="6">
    <location>
        <begin position="37"/>
        <end position="62"/>
    </location>
</feature>
<dbReference type="PRINTS" id="PR00171">
    <property type="entry name" value="SUGRTRNSPORT"/>
</dbReference>
<dbReference type="InterPro" id="IPR036259">
    <property type="entry name" value="MFS_trans_sf"/>
</dbReference>
<feature type="transmembrane region" description="Helical" evidence="6">
    <location>
        <begin position="392"/>
        <end position="415"/>
    </location>
</feature>
<dbReference type="SUPFAM" id="SSF103473">
    <property type="entry name" value="MFS general substrate transporter"/>
    <property type="match status" value="1"/>
</dbReference>
<keyword evidence="3 6" id="KW-1133">Transmembrane helix</keyword>
<evidence type="ECO:0000256" key="3">
    <source>
        <dbReference type="ARBA" id="ARBA00022989"/>
    </source>
</evidence>
<dbReference type="PANTHER" id="PTHR48021">
    <property type="match status" value="1"/>
</dbReference>
<comment type="caution">
    <text evidence="8">The sequence shown here is derived from an EMBL/GenBank/DDBJ whole genome shotgun (WGS) entry which is preliminary data.</text>
</comment>
<evidence type="ECO:0000256" key="2">
    <source>
        <dbReference type="ARBA" id="ARBA00022692"/>
    </source>
</evidence>
<evidence type="ECO:0000256" key="1">
    <source>
        <dbReference type="ARBA" id="ARBA00004141"/>
    </source>
</evidence>
<evidence type="ECO:0000313" key="8">
    <source>
        <dbReference type="EMBL" id="KAK4877990.1"/>
    </source>
</evidence>
<dbReference type="EMBL" id="JARPUR010000004">
    <property type="protein sequence ID" value="KAK4877990.1"/>
    <property type="molecule type" value="Genomic_DNA"/>
</dbReference>
<organism evidence="8 9">
    <name type="scientific">Aquatica leii</name>
    <dbReference type="NCBI Taxonomy" id="1421715"/>
    <lineage>
        <taxon>Eukaryota</taxon>
        <taxon>Metazoa</taxon>
        <taxon>Ecdysozoa</taxon>
        <taxon>Arthropoda</taxon>
        <taxon>Hexapoda</taxon>
        <taxon>Insecta</taxon>
        <taxon>Pterygota</taxon>
        <taxon>Neoptera</taxon>
        <taxon>Endopterygota</taxon>
        <taxon>Coleoptera</taxon>
        <taxon>Polyphaga</taxon>
        <taxon>Elateriformia</taxon>
        <taxon>Elateroidea</taxon>
        <taxon>Lampyridae</taxon>
        <taxon>Luciolinae</taxon>
        <taxon>Aquatica</taxon>
    </lineage>
</organism>
<dbReference type="Proteomes" id="UP001353858">
    <property type="component" value="Unassembled WGS sequence"/>
</dbReference>
<gene>
    <name evidence="8" type="ORF">RN001_010496</name>
</gene>
<keyword evidence="2 6" id="KW-0812">Transmembrane</keyword>
<evidence type="ECO:0000256" key="4">
    <source>
        <dbReference type="ARBA" id="ARBA00023136"/>
    </source>
</evidence>
<feature type="transmembrane region" description="Helical" evidence="6">
    <location>
        <begin position="138"/>
        <end position="159"/>
    </location>
</feature>
<proteinExistence type="predicted"/>
<dbReference type="PROSITE" id="PS50850">
    <property type="entry name" value="MFS"/>
    <property type="match status" value="1"/>
</dbReference>
<dbReference type="FunFam" id="1.20.1250.20:FF:000249">
    <property type="entry name" value="facilitated trehalose transporter Tret1"/>
    <property type="match status" value="1"/>
</dbReference>
<evidence type="ECO:0000256" key="6">
    <source>
        <dbReference type="SAM" id="Phobius"/>
    </source>
</evidence>
<evidence type="ECO:0000259" key="7">
    <source>
        <dbReference type="PROSITE" id="PS50850"/>
    </source>
</evidence>
<reference evidence="9" key="1">
    <citation type="submission" date="2023-01" db="EMBL/GenBank/DDBJ databases">
        <title>Key to firefly adult light organ development and bioluminescence: homeobox transcription factors regulate luciferase expression and transportation to peroxisome.</title>
        <authorList>
            <person name="Fu X."/>
        </authorList>
    </citation>
    <scope>NUCLEOTIDE SEQUENCE [LARGE SCALE GENOMIC DNA]</scope>
</reference>
<feature type="transmembrane region" description="Helical" evidence="6">
    <location>
        <begin position="334"/>
        <end position="353"/>
    </location>
</feature>
<dbReference type="Pfam" id="PF00083">
    <property type="entry name" value="Sugar_tr"/>
    <property type="match status" value="1"/>
</dbReference>
<feature type="transmembrane region" description="Helical" evidence="6">
    <location>
        <begin position="197"/>
        <end position="216"/>
    </location>
</feature>
<keyword evidence="9" id="KW-1185">Reference proteome</keyword>
<sequence length="522" mass="58707">MPTSEESKFSSFRNVVISCRSLSHYESKRFKTLLPQILATFIVMCINILVGFTYGYSAIFIPQIMQTQNSTEPDVIPVTTTAIAWIISCPMLITPIGAISGGFIMDAIGRLNTVKIMAIPSIIGWSLLALATNVPMLIIGRLFTGIAMEWAANPAAVYITEISRPDVRGSFTSSCSLGVSIGIILVYVQGWYLDWRIVAWICVGYTIVSTVFIFFLPESPTWLISKNRTQNAKKSLEFFYKYQPQPENKNSSFAEMQLAVLVRENAIKERERQELSKNGAMQMLKTFGQPIGYKPIFITMGLYFFQQFSGIHVILFNGVIFVKEMGTTIDPYLATIYIGVMRLVMTIVNMALMKRFRRRTLLMISGVGMALFMSISGMYTKWLQEGSTTKTWIPLTALMFYFVFAIGFMVIPFAIQAEVFPLVIRGVAHAIVSSLANFIVFCALQAYFPTKDFFGGSYGIQFFYGVMALGGALFVFVFMPETHNKKLSEIEAYFWKHTTYLSVSQEEDDADLKKVKVLASVK</sequence>
<name>A0AAN7P110_9COLE</name>
<dbReference type="PANTHER" id="PTHR48021:SF24">
    <property type="entry name" value="MAJOR FACILITATOR SUPERFAMILY (MFS) PROFILE DOMAIN-CONTAINING PROTEIN"/>
    <property type="match status" value="1"/>
</dbReference>
<dbReference type="AlphaFoldDB" id="A0AAN7P110"/>
<feature type="transmembrane region" description="Helical" evidence="6">
    <location>
        <begin position="82"/>
        <end position="104"/>
    </location>
</feature>
<feature type="transmembrane region" description="Helical" evidence="6">
    <location>
        <begin position="116"/>
        <end position="132"/>
    </location>
</feature>
<feature type="transmembrane region" description="Helical" evidence="6">
    <location>
        <begin position="427"/>
        <end position="448"/>
    </location>
</feature>
<dbReference type="GO" id="GO:0022857">
    <property type="term" value="F:transmembrane transporter activity"/>
    <property type="evidence" value="ECO:0007669"/>
    <property type="project" value="InterPro"/>
</dbReference>
<dbReference type="Gene3D" id="1.20.1250.20">
    <property type="entry name" value="MFS general substrate transporter like domains"/>
    <property type="match status" value="1"/>
</dbReference>
<accession>A0AAN7P110</accession>
<dbReference type="InterPro" id="IPR003663">
    <property type="entry name" value="Sugar/inositol_transpt"/>
</dbReference>
<dbReference type="GO" id="GO:0016020">
    <property type="term" value="C:membrane"/>
    <property type="evidence" value="ECO:0007669"/>
    <property type="project" value="UniProtKB-SubCell"/>
</dbReference>
<keyword evidence="4 6" id="KW-0472">Membrane</keyword>
<dbReference type="InterPro" id="IPR005828">
    <property type="entry name" value="MFS_sugar_transport-like"/>
</dbReference>
<dbReference type="InterPro" id="IPR050549">
    <property type="entry name" value="MFS_Trehalose_Transporter"/>
</dbReference>
<feature type="transmembrane region" description="Helical" evidence="6">
    <location>
        <begin position="171"/>
        <end position="191"/>
    </location>
</feature>
<dbReference type="InterPro" id="IPR020846">
    <property type="entry name" value="MFS_dom"/>
</dbReference>
<feature type="transmembrane region" description="Helical" evidence="6">
    <location>
        <begin position="360"/>
        <end position="380"/>
    </location>
</feature>
<feature type="domain" description="Major facilitator superfamily (MFS) profile" evidence="7">
    <location>
        <begin position="39"/>
        <end position="483"/>
    </location>
</feature>
<evidence type="ECO:0000313" key="9">
    <source>
        <dbReference type="Proteomes" id="UP001353858"/>
    </source>
</evidence>
<evidence type="ECO:0000256" key="5">
    <source>
        <dbReference type="ARBA" id="ARBA00023180"/>
    </source>
</evidence>
<feature type="transmembrane region" description="Helical" evidence="6">
    <location>
        <begin position="460"/>
        <end position="479"/>
    </location>
</feature>
<feature type="transmembrane region" description="Helical" evidence="6">
    <location>
        <begin position="302"/>
        <end position="322"/>
    </location>
</feature>